<gene>
    <name evidence="2" type="ORF">GRG538_LOCUS10386</name>
</gene>
<organism evidence="2 3">
    <name type="scientific">Rotaria socialis</name>
    <dbReference type="NCBI Taxonomy" id="392032"/>
    <lineage>
        <taxon>Eukaryota</taxon>
        <taxon>Metazoa</taxon>
        <taxon>Spiralia</taxon>
        <taxon>Gnathifera</taxon>
        <taxon>Rotifera</taxon>
        <taxon>Eurotatoria</taxon>
        <taxon>Bdelloidea</taxon>
        <taxon>Philodinida</taxon>
        <taxon>Philodinidae</taxon>
        <taxon>Rotaria</taxon>
    </lineage>
</organism>
<comment type="caution">
    <text evidence="2">The sequence shown here is derived from an EMBL/GenBank/DDBJ whole genome shotgun (WGS) entry which is preliminary data.</text>
</comment>
<evidence type="ECO:0000313" key="3">
    <source>
        <dbReference type="Proteomes" id="UP000663872"/>
    </source>
</evidence>
<dbReference type="PANTHER" id="PTHR46580">
    <property type="entry name" value="SENSOR KINASE-RELATED"/>
    <property type="match status" value="1"/>
</dbReference>
<evidence type="ECO:0000256" key="1">
    <source>
        <dbReference type="ARBA" id="ARBA00022729"/>
    </source>
</evidence>
<dbReference type="AlphaFoldDB" id="A0A818ABU3"/>
<dbReference type="EMBL" id="CAJNYT010001321">
    <property type="protein sequence ID" value="CAF3405162.1"/>
    <property type="molecule type" value="Genomic_DNA"/>
</dbReference>
<keyword evidence="1" id="KW-0732">Signal</keyword>
<evidence type="ECO:0000313" key="2">
    <source>
        <dbReference type="EMBL" id="CAF3405162.1"/>
    </source>
</evidence>
<dbReference type="Pfam" id="PF13517">
    <property type="entry name" value="FG-GAP_3"/>
    <property type="match status" value="1"/>
</dbReference>
<protein>
    <submittedName>
        <fullName evidence="2">Uncharacterized protein</fullName>
    </submittedName>
</protein>
<name>A0A818ABU3_9BILA</name>
<proteinExistence type="predicted"/>
<dbReference type="Proteomes" id="UP000663872">
    <property type="component" value="Unassembled WGS sequence"/>
</dbReference>
<sequence length="236" mass="26676">MNSIEEIDFLIKFFPRLTHFKVDLMNKIYYESFLKYILQKLDNNRHRYLRLICLHLLTATDNELINKIHDHEKLLRHYTIEFERDNISNNGANAISVFMGYGDGNFSNGKIYSTGVNTRPVPVTVGDVNNDNHTDIAIANSKSNTIGILAVQGNGSFMSIVPYIIESDSRPSSITTSDFNNDNQLDMAITDSVGNKVFVIFGMSNGSFVLDSELDFDFRSVPSAFLFLVILIEIIS</sequence>
<dbReference type="Gene3D" id="2.130.10.130">
    <property type="entry name" value="Integrin alpha, N-terminal"/>
    <property type="match status" value="1"/>
</dbReference>
<dbReference type="InterPro" id="IPR013517">
    <property type="entry name" value="FG-GAP"/>
</dbReference>
<dbReference type="PANTHER" id="PTHR46580:SF2">
    <property type="entry name" value="MAM DOMAIN-CONTAINING PROTEIN"/>
    <property type="match status" value="1"/>
</dbReference>
<dbReference type="SUPFAM" id="SSF69318">
    <property type="entry name" value="Integrin alpha N-terminal domain"/>
    <property type="match status" value="1"/>
</dbReference>
<dbReference type="InterPro" id="IPR028994">
    <property type="entry name" value="Integrin_alpha_N"/>
</dbReference>
<reference evidence="2" key="1">
    <citation type="submission" date="2021-02" db="EMBL/GenBank/DDBJ databases">
        <authorList>
            <person name="Nowell W R."/>
        </authorList>
    </citation>
    <scope>NUCLEOTIDE SEQUENCE</scope>
</reference>
<accession>A0A818ABU3</accession>